<dbReference type="AlphaFoldDB" id="A0A518ARD4"/>
<dbReference type="PIRSF" id="PIRSF000126">
    <property type="entry name" value="11-beta-HSD1"/>
    <property type="match status" value="1"/>
</dbReference>
<reference evidence="4 5" key="1">
    <citation type="submission" date="2019-02" db="EMBL/GenBank/DDBJ databases">
        <title>Deep-cultivation of Planctomycetes and their phenomic and genomic characterization uncovers novel biology.</title>
        <authorList>
            <person name="Wiegand S."/>
            <person name="Jogler M."/>
            <person name="Boedeker C."/>
            <person name="Pinto D."/>
            <person name="Vollmers J."/>
            <person name="Rivas-Marin E."/>
            <person name="Kohn T."/>
            <person name="Peeters S.H."/>
            <person name="Heuer A."/>
            <person name="Rast P."/>
            <person name="Oberbeckmann S."/>
            <person name="Bunk B."/>
            <person name="Jeske O."/>
            <person name="Meyerdierks A."/>
            <person name="Storesund J.E."/>
            <person name="Kallscheuer N."/>
            <person name="Luecker S."/>
            <person name="Lage O.M."/>
            <person name="Pohl T."/>
            <person name="Merkel B.J."/>
            <person name="Hornburger P."/>
            <person name="Mueller R.-W."/>
            <person name="Bruemmer F."/>
            <person name="Labrenz M."/>
            <person name="Spormann A.M."/>
            <person name="Op den Camp H."/>
            <person name="Overmann J."/>
            <person name="Amann R."/>
            <person name="Jetten M.S.M."/>
            <person name="Mascher T."/>
            <person name="Medema M.H."/>
            <person name="Devos D.P."/>
            <person name="Kaster A.-K."/>
            <person name="Ovreas L."/>
            <person name="Rohde M."/>
            <person name="Galperin M.Y."/>
            <person name="Jogler C."/>
        </authorList>
    </citation>
    <scope>NUCLEOTIDE SEQUENCE [LARGE SCALE GENOMIC DNA]</scope>
    <source>
        <strain evidence="4 5">Pan181</strain>
    </source>
</reference>
<dbReference type="PRINTS" id="PR00080">
    <property type="entry name" value="SDRFAMILY"/>
</dbReference>
<keyword evidence="5" id="KW-1185">Reference proteome</keyword>
<keyword evidence="2 4" id="KW-0560">Oxidoreductase</keyword>
<dbReference type="EMBL" id="CP036278">
    <property type="protein sequence ID" value="QDU57276.1"/>
    <property type="molecule type" value="Genomic_DNA"/>
</dbReference>
<sequence>MARRDPGSLRALVTGASGGIGRALAIELARRGARLLLMARNAERLAEVAAECQTAGGEAHIVAGDVTQSSDRLAALAAATEHYGGLDLLVNNAGVTSSGDFAGSSPEIMRSIFEVNYFAATELTREAIPLLREGNTPMIVNIGSILGHRAIPLTGEYCASKFALTGWTQSLRAELASQGIDVLLVSPGTTNTEFHQNVVKGRSKLPWAGMKGVSAEHVARAAVQAIARGKHEIVPNWRGWWMLVAHRLAPTLLDHVMAAIARKAK</sequence>
<dbReference type="PRINTS" id="PR00081">
    <property type="entry name" value="GDHRDH"/>
</dbReference>
<proteinExistence type="inferred from homology"/>
<evidence type="ECO:0000313" key="4">
    <source>
        <dbReference type="EMBL" id="QDU57276.1"/>
    </source>
</evidence>
<dbReference type="GO" id="GO:0016020">
    <property type="term" value="C:membrane"/>
    <property type="evidence" value="ECO:0007669"/>
    <property type="project" value="TreeGrafter"/>
</dbReference>
<dbReference type="Gene3D" id="3.40.50.720">
    <property type="entry name" value="NAD(P)-binding Rossmann-like Domain"/>
    <property type="match status" value="1"/>
</dbReference>
<dbReference type="OrthoDB" id="9808814at2"/>
<accession>A0A518ARD4</accession>
<name>A0A518ARD4_9BACT</name>
<dbReference type="InterPro" id="IPR002347">
    <property type="entry name" value="SDR_fam"/>
</dbReference>
<evidence type="ECO:0000313" key="5">
    <source>
        <dbReference type="Proteomes" id="UP000315750"/>
    </source>
</evidence>
<dbReference type="InterPro" id="IPR020904">
    <property type="entry name" value="Sc_DH/Rdtase_CS"/>
</dbReference>
<dbReference type="PROSITE" id="PS00061">
    <property type="entry name" value="ADH_SHORT"/>
    <property type="match status" value="1"/>
</dbReference>
<protein>
    <submittedName>
        <fullName evidence="4">Diacetyl reductase [(S)-acetoin forming]</fullName>
        <ecNumber evidence="4">1.1.1.304</ecNumber>
    </submittedName>
</protein>
<gene>
    <name evidence="4" type="primary">budC</name>
    <name evidence="4" type="ORF">Pan181_34910</name>
</gene>
<evidence type="ECO:0000256" key="2">
    <source>
        <dbReference type="ARBA" id="ARBA00023002"/>
    </source>
</evidence>
<dbReference type="RefSeq" id="WP_145248344.1">
    <property type="nucleotide sequence ID" value="NZ_CP036278.1"/>
</dbReference>
<dbReference type="SUPFAM" id="SSF51735">
    <property type="entry name" value="NAD(P)-binding Rossmann-fold domains"/>
    <property type="match status" value="1"/>
</dbReference>
<dbReference type="EC" id="1.1.1.304" evidence="4"/>
<dbReference type="PANTHER" id="PTHR44196">
    <property type="entry name" value="DEHYDROGENASE/REDUCTASE SDR FAMILY MEMBER 7B"/>
    <property type="match status" value="1"/>
</dbReference>
<dbReference type="Pfam" id="PF00106">
    <property type="entry name" value="adh_short"/>
    <property type="match status" value="1"/>
</dbReference>
<comment type="similarity">
    <text evidence="1 3">Belongs to the short-chain dehydrogenases/reductases (SDR) family.</text>
</comment>
<evidence type="ECO:0000256" key="3">
    <source>
        <dbReference type="RuleBase" id="RU000363"/>
    </source>
</evidence>
<dbReference type="KEGG" id="amuc:Pan181_34910"/>
<dbReference type="NCBIfam" id="NF004825">
    <property type="entry name" value="PRK06181.1"/>
    <property type="match status" value="1"/>
</dbReference>
<dbReference type="InterPro" id="IPR036291">
    <property type="entry name" value="NAD(P)-bd_dom_sf"/>
</dbReference>
<dbReference type="GO" id="GO:0052588">
    <property type="term" value="F:diacetyl reductase ((S)-acetoin forming) (NAD+) activity"/>
    <property type="evidence" value="ECO:0007669"/>
    <property type="project" value="UniProtKB-EC"/>
</dbReference>
<organism evidence="4 5">
    <name type="scientific">Aeoliella mucimassa</name>
    <dbReference type="NCBI Taxonomy" id="2527972"/>
    <lineage>
        <taxon>Bacteria</taxon>
        <taxon>Pseudomonadati</taxon>
        <taxon>Planctomycetota</taxon>
        <taxon>Planctomycetia</taxon>
        <taxon>Pirellulales</taxon>
        <taxon>Lacipirellulaceae</taxon>
        <taxon>Aeoliella</taxon>
    </lineage>
</organism>
<evidence type="ECO:0000256" key="1">
    <source>
        <dbReference type="ARBA" id="ARBA00006484"/>
    </source>
</evidence>
<dbReference type="PANTHER" id="PTHR44196:SF1">
    <property type="entry name" value="DEHYDROGENASE_REDUCTASE SDR FAMILY MEMBER 7B"/>
    <property type="match status" value="1"/>
</dbReference>
<dbReference type="Proteomes" id="UP000315750">
    <property type="component" value="Chromosome"/>
</dbReference>